<dbReference type="FunFam" id="2.60.40.420:FF:000021">
    <property type="entry name" value="Extracellular dihydrogeodin oxidase/laccase"/>
    <property type="match status" value="1"/>
</dbReference>
<evidence type="ECO:0000259" key="9">
    <source>
        <dbReference type="Pfam" id="PF07732"/>
    </source>
</evidence>
<dbReference type="AlphaFoldDB" id="A0A8K0X8N0"/>
<dbReference type="GO" id="GO:0005507">
    <property type="term" value="F:copper ion binding"/>
    <property type="evidence" value="ECO:0007669"/>
    <property type="project" value="InterPro"/>
</dbReference>
<evidence type="ECO:0000313" key="10">
    <source>
        <dbReference type="EMBL" id="KAH7375544.1"/>
    </source>
</evidence>
<evidence type="ECO:0000259" key="8">
    <source>
        <dbReference type="Pfam" id="PF07731"/>
    </source>
</evidence>
<dbReference type="Pfam" id="PF07731">
    <property type="entry name" value="Cu-oxidase_2"/>
    <property type="match status" value="1"/>
</dbReference>
<feature type="domain" description="Plastocyanin-like" evidence="7">
    <location>
        <begin position="255"/>
        <end position="419"/>
    </location>
</feature>
<comment type="similarity">
    <text evidence="1">Belongs to the multicopper oxidase family.</text>
</comment>
<dbReference type="InterPro" id="IPR001117">
    <property type="entry name" value="Cu-oxidase_2nd"/>
</dbReference>
<reference evidence="10" key="1">
    <citation type="journal article" date="2021" name="Nat. Commun.">
        <title>Genetic determinants of endophytism in the Arabidopsis root mycobiome.</title>
        <authorList>
            <person name="Mesny F."/>
            <person name="Miyauchi S."/>
            <person name="Thiergart T."/>
            <person name="Pickel B."/>
            <person name="Atanasova L."/>
            <person name="Karlsson M."/>
            <person name="Huettel B."/>
            <person name="Barry K.W."/>
            <person name="Haridas S."/>
            <person name="Chen C."/>
            <person name="Bauer D."/>
            <person name="Andreopoulos W."/>
            <person name="Pangilinan J."/>
            <person name="LaButti K."/>
            <person name="Riley R."/>
            <person name="Lipzen A."/>
            <person name="Clum A."/>
            <person name="Drula E."/>
            <person name="Henrissat B."/>
            <person name="Kohler A."/>
            <person name="Grigoriev I.V."/>
            <person name="Martin F.M."/>
            <person name="Hacquard S."/>
        </authorList>
    </citation>
    <scope>NUCLEOTIDE SEQUENCE</scope>
    <source>
        <strain evidence="10">MPI-CAGE-AT-0016</strain>
    </source>
</reference>
<comment type="caution">
    <text evidence="10">The sequence shown here is derived from an EMBL/GenBank/DDBJ whole genome shotgun (WGS) entry which is preliminary data.</text>
</comment>
<dbReference type="InterPro" id="IPR011706">
    <property type="entry name" value="Cu-oxidase_C"/>
</dbReference>
<dbReference type="InterPro" id="IPR008972">
    <property type="entry name" value="Cupredoxin"/>
</dbReference>
<keyword evidence="4" id="KW-0560">Oxidoreductase</keyword>
<protein>
    <submittedName>
        <fullName evidence="10">Multicopper oxidase-domain-containing protein</fullName>
    </submittedName>
</protein>
<feature type="domain" description="Plastocyanin-like" evidence="8">
    <location>
        <begin position="533"/>
        <end position="638"/>
    </location>
</feature>
<evidence type="ECO:0000256" key="3">
    <source>
        <dbReference type="ARBA" id="ARBA00022729"/>
    </source>
</evidence>
<proteinExistence type="inferred from homology"/>
<keyword evidence="3" id="KW-0732">Signal</keyword>
<dbReference type="InterPro" id="IPR011707">
    <property type="entry name" value="Cu-oxidase-like_N"/>
</dbReference>
<dbReference type="SUPFAM" id="SSF49503">
    <property type="entry name" value="Cupredoxins"/>
    <property type="match status" value="3"/>
</dbReference>
<dbReference type="PANTHER" id="PTHR11709:SF71">
    <property type="entry name" value="OXIDOREDUCTASE TPCJ"/>
    <property type="match status" value="1"/>
</dbReference>
<dbReference type="PROSITE" id="PS00080">
    <property type="entry name" value="MULTICOPPER_OXIDASE2"/>
    <property type="match status" value="1"/>
</dbReference>
<dbReference type="GO" id="GO:0016491">
    <property type="term" value="F:oxidoreductase activity"/>
    <property type="evidence" value="ECO:0007669"/>
    <property type="project" value="UniProtKB-KW"/>
</dbReference>
<evidence type="ECO:0000313" key="11">
    <source>
        <dbReference type="Proteomes" id="UP000813385"/>
    </source>
</evidence>
<dbReference type="PANTHER" id="PTHR11709">
    <property type="entry name" value="MULTI-COPPER OXIDASE"/>
    <property type="match status" value="1"/>
</dbReference>
<evidence type="ECO:0000256" key="4">
    <source>
        <dbReference type="ARBA" id="ARBA00023002"/>
    </source>
</evidence>
<dbReference type="InterPro" id="IPR045087">
    <property type="entry name" value="Cu-oxidase_fam"/>
</dbReference>
<evidence type="ECO:0000256" key="6">
    <source>
        <dbReference type="ARBA" id="ARBA00023180"/>
    </source>
</evidence>
<evidence type="ECO:0000256" key="2">
    <source>
        <dbReference type="ARBA" id="ARBA00022723"/>
    </source>
</evidence>
<keyword evidence="2" id="KW-0479">Metal-binding</keyword>
<dbReference type="EMBL" id="JAGPXD010000001">
    <property type="protein sequence ID" value="KAH7375544.1"/>
    <property type="molecule type" value="Genomic_DNA"/>
</dbReference>
<accession>A0A8K0X8N0</accession>
<organism evidence="10 11">
    <name type="scientific">Plectosphaerella cucumerina</name>
    <dbReference type="NCBI Taxonomy" id="40658"/>
    <lineage>
        <taxon>Eukaryota</taxon>
        <taxon>Fungi</taxon>
        <taxon>Dikarya</taxon>
        <taxon>Ascomycota</taxon>
        <taxon>Pezizomycotina</taxon>
        <taxon>Sordariomycetes</taxon>
        <taxon>Hypocreomycetidae</taxon>
        <taxon>Glomerellales</taxon>
        <taxon>Plectosphaerellaceae</taxon>
        <taxon>Plectosphaerella</taxon>
    </lineage>
</organism>
<sequence length="698" mass="78674">MTLVERVWAVVTSVISIVSLTPNFGWDNSQHPLEFAANILDDASLGGLVGIQPLGTPGKGPRFQPPGTPDNGGFRCEYPAMEGWEDCSHERDRKCWLRNKATGEQFDINTDYENKWPIGVERKYELDLADDTWNADGLEFPFAKLFNESYPGPWVQACWGDRLIVKVTNRLKYNGTSVHWHGIRQLNTTHMDGVNGVTQCPIAPQDYFVYNFTLYQYGSSWYHSHYSVQYADGAAGPMTIHGPSSADWDEAVSPPLIMTDWYHNSASSIVSGGDKGGKDILLNGRGNITKFDNNMANTTEIQPPLTITFEKPRRGKGCKKYLLRVINTSFSTTFVFSIDNHLLQVASADFVPIQPYHNTSILVGIGQRYNVIVEANPLDEQHPLDPDGNYWIRTQIANCFRNDEGNDGYDQTGILRYDESSTKDPTTKKWHDVSKDCSDETYTSLHPILPWTVKEPSNGELNQVMGGRYGQNFDVMLSPSPGRDYPLASWTMDTTGHNSSMRVNYSEPIFMHLNPKNDIWPEPPQLRRVEEENYKNNEWIYLILHGFSQGGGKTTGAHPIHLHGHDFAILEQAENKTWSPSTMNLKLDNPPRRDVVLLPTNGYVVIAFKADNPGPWLVHCHIAFHISEGLGMQIMENQAEAFRIWPDNDSAILEARRVCDNWDDWHGNQTNWAFQPAAAGGKCTESNVDYCFQDDSGV</sequence>
<dbReference type="InterPro" id="IPR033138">
    <property type="entry name" value="Cu_oxidase_CS"/>
</dbReference>
<dbReference type="CDD" id="cd13880">
    <property type="entry name" value="CuRO_2_MaLCC_like"/>
    <property type="match status" value="1"/>
</dbReference>
<name>A0A8K0X8N0_9PEZI</name>
<keyword evidence="11" id="KW-1185">Reference proteome</keyword>
<dbReference type="Pfam" id="PF07732">
    <property type="entry name" value="Cu-oxidase_3"/>
    <property type="match status" value="1"/>
</dbReference>
<dbReference type="InterPro" id="IPR002355">
    <property type="entry name" value="Cu_oxidase_Cu_BS"/>
</dbReference>
<gene>
    <name evidence="10" type="ORF">B0T11DRAFT_314080</name>
</gene>
<dbReference type="FunFam" id="2.60.40.420:FF:000045">
    <property type="entry name" value="Laccase 2"/>
    <property type="match status" value="1"/>
</dbReference>
<evidence type="ECO:0000256" key="5">
    <source>
        <dbReference type="ARBA" id="ARBA00023008"/>
    </source>
</evidence>
<feature type="domain" description="Plastocyanin-like" evidence="9">
    <location>
        <begin position="145"/>
        <end position="244"/>
    </location>
</feature>
<dbReference type="PROSITE" id="PS00079">
    <property type="entry name" value="MULTICOPPER_OXIDASE1"/>
    <property type="match status" value="1"/>
</dbReference>
<dbReference type="CDD" id="cd13901">
    <property type="entry name" value="CuRO_3_MaLCC_like"/>
    <property type="match status" value="1"/>
</dbReference>
<keyword evidence="5" id="KW-0186">Copper</keyword>
<dbReference type="Gene3D" id="2.60.40.420">
    <property type="entry name" value="Cupredoxins - blue copper proteins"/>
    <property type="match status" value="3"/>
</dbReference>
<dbReference type="OrthoDB" id="2121828at2759"/>
<keyword evidence="6" id="KW-0325">Glycoprotein</keyword>
<dbReference type="Pfam" id="PF00394">
    <property type="entry name" value="Cu-oxidase"/>
    <property type="match status" value="1"/>
</dbReference>
<dbReference type="Proteomes" id="UP000813385">
    <property type="component" value="Unassembled WGS sequence"/>
</dbReference>
<evidence type="ECO:0000259" key="7">
    <source>
        <dbReference type="Pfam" id="PF00394"/>
    </source>
</evidence>
<evidence type="ECO:0000256" key="1">
    <source>
        <dbReference type="ARBA" id="ARBA00010609"/>
    </source>
</evidence>